<gene>
    <name evidence="8" type="ORF">MUK42_10201</name>
</gene>
<feature type="compositionally biased region" description="Polar residues" evidence="5">
    <location>
        <begin position="187"/>
        <end position="196"/>
    </location>
</feature>
<dbReference type="InterPro" id="IPR014001">
    <property type="entry name" value="Helicase_ATP-bd"/>
</dbReference>
<dbReference type="InterPro" id="IPR011545">
    <property type="entry name" value="DEAD/DEAH_box_helicase_dom"/>
</dbReference>
<dbReference type="SMART" id="SM00487">
    <property type="entry name" value="DEXDc"/>
    <property type="match status" value="1"/>
</dbReference>
<evidence type="ECO:0000313" key="9">
    <source>
        <dbReference type="Proteomes" id="UP001055439"/>
    </source>
</evidence>
<keyword evidence="1" id="KW-0547">Nucleotide-binding</keyword>
<dbReference type="Proteomes" id="UP001055439">
    <property type="component" value="Chromosome 1"/>
</dbReference>
<dbReference type="EMBL" id="CP097502">
    <property type="protein sequence ID" value="URD73768.1"/>
    <property type="molecule type" value="Genomic_DNA"/>
</dbReference>
<dbReference type="Pfam" id="PF00271">
    <property type="entry name" value="Helicase_C"/>
    <property type="match status" value="1"/>
</dbReference>
<dbReference type="CDD" id="cd18787">
    <property type="entry name" value="SF2_C_DEAD"/>
    <property type="match status" value="1"/>
</dbReference>
<dbReference type="InterPro" id="IPR027417">
    <property type="entry name" value="P-loop_NTPase"/>
</dbReference>
<dbReference type="GO" id="GO:0016787">
    <property type="term" value="F:hydrolase activity"/>
    <property type="evidence" value="ECO:0007669"/>
    <property type="project" value="UniProtKB-KW"/>
</dbReference>
<protein>
    <submittedName>
        <fullName evidence="8">DEAD-box ATP-dependent RNA helicase</fullName>
    </submittedName>
</protein>
<evidence type="ECO:0000256" key="2">
    <source>
        <dbReference type="ARBA" id="ARBA00022801"/>
    </source>
</evidence>
<feature type="region of interest" description="Disordered" evidence="5">
    <location>
        <begin position="181"/>
        <end position="222"/>
    </location>
</feature>
<dbReference type="GO" id="GO:0004386">
    <property type="term" value="F:helicase activity"/>
    <property type="evidence" value="ECO:0007669"/>
    <property type="project" value="UniProtKB-KW"/>
</dbReference>
<feature type="compositionally biased region" description="Low complexity" evidence="5">
    <location>
        <begin position="16"/>
        <end position="25"/>
    </location>
</feature>
<evidence type="ECO:0000256" key="4">
    <source>
        <dbReference type="ARBA" id="ARBA00022840"/>
    </source>
</evidence>
<feature type="compositionally biased region" description="Pro residues" evidence="5">
    <location>
        <begin position="1"/>
        <end position="11"/>
    </location>
</feature>
<evidence type="ECO:0000313" key="8">
    <source>
        <dbReference type="EMBL" id="URD73768.1"/>
    </source>
</evidence>
<evidence type="ECO:0000259" key="6">
    <source>
        <dbReference type="PROSITE" id="PS51192"/>
    </source>
</evidence>
<dbReference type="Gene3D" id="3.40.50.300">
    <property type="entry name" value="P-loop containing nucleotide triphosphate hydrolases"/>
    <property type="match status" value="2"/>
</dbReference>
<dbReference type="GO" id="GO:0003676">
    <property type="term" value="F:nucleic acid binding"/>
    <property type="evidence" value="ECO:0007669"/>
    <property type="project" value="InterPro"/>
</dbReference>
<keyword evidence="2" id="KW-0378">Hydrolase</keyword>
<feature type="domain" description="Helicase ATP-binding" evidence="6">
    <location>
        <begin position="314"/>
        <end position="495"/>
    </location>
</feature>
<reference evidence="8" key="1">
    <citation type="submission" date="2022-05" db="EMBL/GenBank/DDBJ databases">
        <title>The Musa troglodytarum L. genome provides insights into the mechanism of non-climacteric behaviour and enrichment of carotenoids.</title>
        <authorList>
            <person name="Wang J."/>
        </authorList>
    </citation>
    <scope>NUCLEOTIDE SEQUENCE</scope>
    <source>
        <tissue evidence="8">Leaf</tissue>
    </source>
</reference>
<feature type="region of interest" description="Disordered" evidence="5">
    <location>
        <begin position="1"/>
        <end position="27"/>
    </location>
</feature>
<dbReference type="Pfam" id="PF00270">
    <property type="entry name" value="DEAD"/>
    <property type="match status" value="1"/>
</dbReference>
<keyword evidence="3 8" id="KW-0347">Helicase</keyword>
<dbReference type="PROSITE" id="PS51192">
    <property type="entry name" value="HELICASE_ATP_BIND_1"/>
    <property type="match status" value="1"/>
</dbReference>
<evidence type="ECO:0000256" key="1">
    <source>
        <dbReference type="ARBA" id="ARBA00022741"/>
    </source>
</evidence>
<feature type="domain" description="Helicase C-terminal" evidence="7">
    <location>
        <begin position="533"/>
        <end position="687"/>
    </location>
</feature>
<sequence>MLASSAPPPPFLQKDLPFSSSLQSPLLPPLLSPTRRLLALRRRCGCSFERASREERAESPVVAAASGRRGYERIPMETAGAYRLVDRETGEKFIVWGGSDDNDDADTPIPSAEVLSWKPPSADGRQGGVDATMPIDEIGNKKVAPAGGSLRSFGRLKAQKVKSLIKKTSKNYMDDSKIGSVTVVGDSPSSDTNRTDSFGCGRAQGLKDSDLKDNSTVNEETEATNSLQLNSREDDYASFLDRSVPRNASFRGWGGAASNQAGTAVWSKQHKKMATDAGFFSRKSFEDVGCTDDMVAALRGLMFLRPSHIQAMAYGPIIEGKTCIIADQSGSGKTLAYLAPTLQCIRQEEILGLGKASSRSPRVIILVPTAELASQVLSNCRSIAKYGVPFRSMVATGGFRQKTQLDNLNEESDVLIATPGRFMYLLQEGFLQLTNLRCVVVDEVDILFRDEGFEHVLESFISSAPVSAQYLFVTATLPVDIYNKVVEIFPDSEVIMGPGMHRTSSGLEEVLVDCSGTDGEKNPDTAFQNKKSALLQLLEDLPVPKTIVFCNKIETCRKVENVLNRFDRKGSQIQVLPFHAAIAQEIRLSNMREFLNSRSKDSKFLICTDRASRGIDFAGVDHVVLFDFPRDPSEYVRRVGRTARGAGGKGKAYVFVVGKQVSLARRIMERNKKGHPLHDLPCASLVP</sequence>
<dbReference type="PROSITE" id="PS51194">
    <property type="entry name" value="HELICASE_CTER"/>
    <property type="match status" value="1"/>
</dbReference>
<accession>A0A9E7JA88</accession>
<dbReference type="OrthoDB" id="10256233at2759"/>
<dbReference type="SUPFAM" id="SSF52540">
    <property type="entry name" value="P-loop containing nucleoside triphosphate hydrolases"/>
    <property type="match status" value="1"/>
</dbReference>
<dbReference type="SMART" id="SM00490">
    <property type="entry name" value="HELICc"/>
    <property type="match status" value="1"/>
</dbReference>
<dbReference type="InterPro" id="IPR001650">
    <property type="entry name" value="Helicase_C-like"/>
</dbReference>
<evidence type="ECO:0000256" key="3">
    <source>
        <dbReference type="ARBA" id="ARBA00022806"/>
    </source>
</evidence>
<keyword evidence="9" id="KW-1185">Reference proteome</keyword>
<dbReference type="GO" id="GO:0005524">
    <property type="term" value="F:ATP binding"/>
    <property type="evidence" value="ECO:0007669"/>
    <property type="project" value="UniProtKB-KW"/>
</dbReference>
<name>A0A9E7JA88_9LILI</name>
<dbReference type="AlphaFoldDB" id="A0A9E7JA88"/>
<evidence type="ECO:0000256" key="5">
    <source>
        <dbReference type="SAM" id="MobiDB-lite"/>
    </source>
</evidence>
<dbReference type="CDD" id="cd00268">
    <property type="entry name" value="DEADc"/>
    <property type="match status" value="1"/>
</dbReference>
<dbReference type="PANTHER" id="PTHR47960">
    <property type="entry name" value="DEAD-BOX ATP-DEPENDENT RNA HELICASE 50"/>
    <property type="match status" value="1"/>
</dbReference>
<dbReference type="EMBL" id="CP097502">
    <property type="protein sequence ID" value="URD73769.1"/>
    <property type="molecule type" value="Genomic_DNA"/>
</dbReference>
<keyword evidence="4" id="KW-0067">ATP-binding</keyword>
<proteinExistence type="predicted"/>
<evidence type="ECO:0000259" key="7">
    <source>
        <dbReference type="PROSITE" id="PS51194"/>
    </source>
</evidence>
<dbReference type="InterPro" id="IPR044742">
    <property type="entry name" value="DEAD/DEAH_RhlB"/>
</dbReference>
<organism evidence="8 9">
    <name type="scientific">Musa troglodytarum</name>
    <name type="common">fe'i banana</name>
    <dbReference type="NCBI Taxonomy" id="320322"/>
    <lineage>
        <taxon>Eukaryota</taxon>
        <taxon>Viridiplantae</taxon>
        <taxon>Streptophyta</taxon>
        <taxon>Embryophyta</taxon>
        <taxon>Tracheophyta</taxon>
        <taxon>Spermatophyta</taxon>
        <taxon>Magnoliopsida</taxon>
        <taxon>Liliopsida</taxon>
        <taxon>Zingiberales</taxon>
        <taxon>Musaceae</taxon>
        <taxon>Musa</taxon>
    </lineage>
</organism>